<dbReference type="Pfam" id="PF00005">
    <property type="entry name" value="ABC_tran"/>
    <property type="match status" value="1"/>
</dbReference>
<dbReference type="InterPro" id="IPR017871">
    <property type="entry name" value="ABC_transporter-like_CS"/>
</dbReference>
<dbReference type="InterPro" id="IPR039421">
    <property type="entry name" value="Type_1_exporter"/>
</dbReference>
<protein>
    <submittedName>
        <fullName evidence="4">Transport ATP-binding protein MsbA</fullName>
        <ecNumber evidence="4">3.6.3.-</ecNumber>
    </submittedName>
</protein>
<feature type="domain" description="ABC transporter" evidence="3">
    <location>
        <begin position="4"/>
        <end position="204"/>
    </location>
</feature>
<dbReference type="PROSITE" id="PS00211">
    <property type="entry name" value="ABC_TRANSPORTER_1"/>
    <property type="match status" value="1"/>
</dbReference>
<dbReference type="PANTHER" id="PTHR24221">
    <property type="entry name" value="ATP-BINDING CASSETTE SUB-FAMILY B"/>
    <property type="match status" value="1"/>
</dbReference>
<sequence length="204" mass="22838">MPAFEWIHVPLRQQMGQSVYHLLIFATVPKVLCGLIEPDAGKVMVDGQDIRQLGVNNYHKMIACVMQDDRLFSGSIRENISGFTENIDEAWMTECANASFIHETIMKMPMGYETLIGELGEGLSGGQKQRIFIARALYRKPGILFMDEATSALDSESEKYVNEAIRKLNITRVVIAHRESTLSSSDRVIVLDPGTECKSSRSSH</sequence>
<dbReference type="EC" id="3.6.3.-" evidence="4"/>
<dbReference type="Proteomes" id="UP000254597">
    <property type="component" value="Unassembled WGS sequence"/>
</dbReference>
<dbReference type="AlphaFoldDB" id="A0A379QI51"/>
<accession>A0A379QI51</accession>
<evidence type="ECO:0000256" key="2">
    <source>
        <dbReference type="ARBA" id="ARBA00022840"/>
    </source>
</evidence>
<keyword evidence="4" id="KW-0378">Hydrolase</keyword>
<dbReference type="InterPro" id="IPR003439">
    <property type="entry name" value="ABC_transporter-like_ATP-bd"/>
</dbReference>
<dbReference type="GO" id="GO:0034040">
    <property type="term" value="F:ATPase-coupled lipid transmembrane transporter activity"/>
    <property type="evidence" value="ECO:0007669"/>
    <property type="project" value="TreeGrafter"/>
</dbReference>
<dbReference type="InterPro" id="IPR027417">
    <property type="entry name" value="P-loop_NTPase"/>
</dbReference>
<dbReference type="PANTHER" id="PTHR24221:SF606">
    <property type="entry name" value="COLICIN V SECRETION-PROCESSING ATP-BINDING PROTEIN"/>
    <property type="match status" value="1"/>
</dbReference>
<evidence type="ECO:0000313" key="4">
    <source>
        <dbReference type="EMBL" id="SUF54978.1"/>
    </source>
</evidence>
<proteinExistence type="predicted"/>
<name>A0A379QI51_SALER</name>
<evidence type="ECO:0000256" key="1">
    <source>
        <dbReference type="ARBA" id="ARBA00022741"/>
    </source>
</evidence>
<dbReference type="EMBL" id="UGWP01000003">
    <property type="protein sequence ID" value="SUF54978.1"/>
    <property type="molecule type" value="Genomic_DNA"/>
</dbReference>
<evidence type="ECO:0000313" key="5">
    <source>
        <dbReference type="Proteomes" id="UP000254597"/>
    </source>
</evidence>
<keyword evidence="1" id="KW-0547">Nucleotide-binding</keyword>
<evidence type="ECO:0000259" key="3">
    <source>
        <dbReference type="PROSITE" id="PS50893"/>
    </source>
</evidence>
<reference evidence="4 5" key="1">
    <citation type="submission" date="2018-06" db="EMBL/GenBank/DDBJ databases">
        <authorList>
            <consortium name="Pathogen Informatics"/>
            <person name="Doyle S."/>
        </authorList>
    </citation>
    <scope>NUCLEOTIDE SEQUENCE [LARGE SCALE GENOMIC DNA]</scope>
    <source>
        <strain evidence="4 5">NCTC10252</strain>
    </source>
</reference>
<gene>
    <name evidence="4" type="primary">msbA_1</name>
    <name evidence="4" type="ORF">NCTC10252_00145</name>
</gene>
<organism evidence="4 5">
    <name type="scientific">Salmonella enterica</name>
    <name type="common">Salmonella choleraesuis</name>
    <dbReference type="NCBI Taxonomy" id="28901"/>
    <lineage>
        <taxon>Bacteria</taxon>
        <taxon>Pseudomonadati</taxon>
        <taxon>Pseudomonadota</taxon>
        <taxon>Gammaproteobacteria</taxon>
        <taxon>Enterobacterales</taxon>
        <taxon>Enterobacteriaceae</taxon>
        <taxon>Salmonella</taxon>
    </lineage>
</organism>
<keyword evidence="2 4" id="KW-0067">ATP-binding</keyword>
<dbReference type="PROSITE" id="PS50893">
    <property type="entry name" value="ABC_TRANSPORTER_2"/>
    <property type="match status" value="1"/>
</dbReference>
<dbReference type="GO" id="GO:0016887">
    <property type="term" value="F:ATP hydrolysis activity"/>
    <property type="evidence" value="ECO:0007669"/>
    <property type="project" value="InterPro"/>
</dbReference>
<dbReference type="GO" id="GO:0005524">
    <property type="term" value="F:ATP binding"/>
    <property type="evidence" value="ECO:0007669"/>
    <property type="project" value="UniProtKB-KW"/>
</dbReference>
<dbReference type="SUPFAM" id="SSF52540">
    <property type="entry name" value="P-loop containing nucleoside triphosphate hydrolases"/>
    <property type="match status" value="1"/>
</dbReference>
<dbReference type="Gene3D" id="3.40.50.300">
    <property type="entry name" value="P-loop containing nucleotide triphosphate hydrolases"/>
    <property type="match status" value="1"/>
</dbReference>